<organism evidence="1 2">
    <name type="scientific">Fusarium falciforme</name>
    <dbReference type="NCBI Taxonomy" id="195108"/>
    <lineage>
        <taxon>Eukaryota</taxon>
        <taxon>Fungi</taxon>
        <taxon>Dikarya</taxon>
        <taxon>Ascomycota</taxon>
        <taxon>Pezizomycotina</taxon>
        <taxon>Sordariomycetes</taxon>
        <taxon>Hypocreomycetidae</taxon>
        <taxon>Hypocreales</taxon>
        <taxon>Nectriaceae</taxon>
        <taxon>Fusarium</taxon>
        <taxon>Fusarium solani species complex</taxon>
    </lineage>
</organism>
<dbReference type="AlphaFoldDB" id="A0A9W8RFC8"/>
<reference evidence="1" key="1">
    <citation type="submission" date="2022-09" db="EMBL/GenBank/DDBJ databases">
        <title>Fusarium specimens isolated from Avocado Roots.</title>
        <authorList>
            <person name="Stajich J."/>
            <person name="Roper C."/>
            <person name="Heimlech-Rivalta G."/>
        </authorList>
    </citation>
    <scope>NUCLEOTIDE SEQUENCE</scope>
    <source>
        <strain evidence="1">A02</strain>
    </source>
</reference>
<dbReference type="EMBL" id="JAOQAV010000005">
    <property type="protein sequence ID" value="KAJ4194025.1"/>
    <property type="molecule type" value="Genomic_DNA"/>
</dbReference>
<name>A0A9W8RFC8_9HYPO</name>
<gene>
    <name evidence="1" type="ORF">NW755_14972</name>
</gene>
<evidence type="ECO:0000313" key="1">
    <source>
        <dbReference type="EMBL" id="KAJ4194025.1"/>
    </source>
</evidence>
<accession>A0A9W8RFC8</accession>
<proteinExistence type="predicted"/>
<dbReference type="Proteomes" id="UP001152087">
    <property type="component" value="Unassembled WGS sequence"/>
</dbReference>
<keyword evidence="2" id="KW-1185">Reference proteome</keyword>
<protein>
    <submittedName>
        <fullName evidence="1">Uncharacterized protein</fullName>
    </submittedName>
</protein>
<sequence>MGVSLNEQLHLALSFQPGISLPTLLTGFVDGAYGGSWRCKNPKGPWSCSSFCQSSGPSMTATEQSSQETGQSWSASSALRWSSYCFLPLPDASCASNVSCRPSSLHQSPVDASSPPLSVAVRRGGKRSSWTRWARLPRLAPCLFRPVRV</sequence>
<evidence type="ECO:0000313" key="2">
    <source>
        <dbReference type="Proteomes" id="UP001152087"/>
    </source>
</evidence>
<comment type="caution">
    <text evidence="1">The sequence shown here is derived from an EMBL/GenBank/DDBJ whole genome shotgun (WGS) entry which is preliminary data.</text>
</comment>